<reference evidence="2 3" key="1">
    <citation type="journal article" date="2018" name="Front. Microbiol.">
        <title>Jumbo Bacteriophages Are Represented Within an Increasing Diversity of Environmental Viruses Infecting the Emerging Phytopathogen, Dickeya solani.</title>
        <authorList>
            <person name="Day A.W."/>
            <person name="Ahn J."/>
            <person name="Salmond G.P.C."/>
        </authorList>
    </citation>
    <scope>NUCLEOTIDE SEQUENCE [LARGE SCALE GENOMIC DNA]</scope>
</reference>
<dbReference type="Proteomes" id="UP000263326">
    <property type="component" value="Segment"/>
</dbReference>
<dbReference type="EMBL" id="MH460461">
    <property type="protein sequence ID" value="AXG66908.1"/>
    <property type="molecule type" value="Genomic_DNA"/>
</dbReference>
<organism evidence="2 3">
    <name type="scientific">Dickeya phage vB_DsoM_JA29</name>
    <dbReference type="NCBI Taxonomy" id="2283031"/>
    <lineage>
        <taxon>Viruses</taxon>
        <taxon>Duplodnaviria</taxon>
        <taxon>Heunggongvirae</taxon>
        <taxon>Uroviricota</taxon>
        <taxon>Caudoviricetes</taxon>
        <taxon>Salmondvirus</taxon>
        <taxon>Salmondvirus JA29</taxon>
    </lineage>
</organism>
<protein>
    <submittedName>
        <fullName evidence="2">Uncharacterized protein</fullName>
    </submittedName>
</protein>
<name>A0A384ZXD0_9CAUD</name>
<evidence type="ECO:0000313" key="2">
    <source>
        <dbReference type="EMBL" id="AXG66908.1"/>
    </source>
</evidence>
<proteinExistence type="predicted"/>
<evidence type="ECO:0000256" key="1">
    <source>
        <dbReference type="SAM" id="MobiDB-lite"/>
    </source>
</evidence>
<keyword evidence="3" id="KW-1185">Reference proteome</keyword>
<gene>
    <name evidence="2" type="ORF">JA29_182</name>
</gene>
<sequence length="353" mass="37519">MKVTLDLSAEIQSTSAAAPLWQVIGKGANAKIMFLPKVRPDIAAAFKLAKTAYKEASKYHKTKANLEKLREAQKAKPSDARKTRIATMQPEVRRCKTAATQAMSAASKALRKVFGIKATFGFSAPDLFDAKKFAKISVGSTLKVKGVAKPVTLVRAPSQSVFDQLASKTKTKAKNSTGGTIQQARAAIKGAHTPAKQTLKNKLDKGIMKGSLEEVEEELSKRGRAQESADRAKKSATANKNVKISKSVPESHMKAINAIAKNVTGKNSTLKASGDKIQFESKGFKATIKRDGGEYKLTHSATGAGRRTIRGTLKALAAKLAKAVKAVEAVKGSKLSTGNYLKAAKGISPNAGK</sequence>
<feature type="compositionally biased region" description="Basic and acidic residues" evidence="1">
    <location>
        <begin position="218"/>
        <end position="233"/>
    </location>
</feature>
<evidence type="ECO:0000313" key="3">
    <source>
        <dbReference type="Proteomes" id="UP000263326"/>
    </source>
</evidence>
<accession>A0A384ZXD0</accession>
<feature type="region of interest" description="Disordered" evidence="1">
    <location>
        <begin position="214"/>
        <end position="240"/>
    </location>
</feature>